<dbReference type="GeneID" id="6995539"/>
<dbReference type="AlphaFoldDB" id="B6ACL9"/>
<name>B6ACL9_CRYMR</name>
<gene>
    <name evidence="2" type="ORF">CMU_016220</name>
</gene>
<reference evidence="2" key="1">
    <citation type="submission" date="2008-06" db="EMBL/GenBank/DDBJ databases">
        <authorList>
            <person name="Lorenzi H."/>
            <person name="Inman J."/>
            <person name="Miller J."/>
            <person name="Schobel S."/>
            <person name="Amedeo P."/>
            <person name="Caler E.V."/>
            <person name="da Silva J."/>
        </authorList>
    </citation>
    <scope>NUCLEOTIDE SEQUENCE [LARGE SCALE GENOMIC DNA]</scope>
    <source>
        <strain evidence="2">RN66</strain>
    </source>
</reference>
<dbReference type="Proteomes" id="UP000001460">
    <property type="component" value="Unassembled WGS sequence"/>
</dbReference>
<sequence>MAFVHEGMKINHLNNKDTKNTEYEDISWSEIFNMMYNDARYIANPVVNMFEYILPDPNAVDALEAKKNMESRIPVSTNKMTKRFKIGNPDIIRIVDDSTGEATLVPRTQTYKLEQEYSCKNRSGSLPKRSLINPPEYEQANDPEDILETAIDETELVNIKQMTSFTPNINPQNKLSLIHSRTTPSTVIDEGISNSSSPETYKIENNFCSSLRNSSILIPRLSLPQDNIERQKYVDSKIVLDHSKFPNHYLHNYNVNNLTKNIHRTILTPQEEALSLYSKNELEKIQNFVKKTYNLIYEGPLEKKNPWSWGYKLRWVRLAKCEMEYFLSPYEMQQGKNPLGILNFKVAEWTSKVSDKDDKVFFVQARGSNRAYEWKVPKNSQQLRKSWIIRIEKMIKASAFMQQLKGILEIN</sequence>
<dbReference type="OMA" id="WIIRIEK"/>
<dbReference type="InterPro" id="IPR011993">
    <property type="entry name" value="PH-like_dom_sf"/>
</dbReference>
<accession>B6ACL9</accession>
<evidence type="ECO:0000313" key="2">
    <source>
        <dbReference type="EMBL" id="EEA05873.1"/>
    </source>
</evidence>
<dbReference type="PROSITE" id="PS50003">
    <property type="entry name" value="PH_DOMAIN"/>
    <property type="match status" value="1"/>
</dbReference>
<evidence type="ECO:0000313" key="3">
    <source>
        <dbReference type="Proteomes" id="UP000001460"/>
    </source>
</evidence>
<dbReference type="EMBL" id="DS989728">
    <property type="protein sequence ID" value="EEA05873.1"/>
    <property type="molecule type" value="Genomic_DNA"/>
</dbReference>
<evidence type="ECO:0000259" key="1">
    <source>
        <dbReference type="PROSITE" id="PS50003"/>
    </source>
</evidence>
<dbReference type="SUPFAM" id="SSF50729">
    <property type="entry name" value="PH domain-like"/>
    <property type="match status" value="1"/>
</dbReference>
<dbReference type="OrthoDB" id="338512at2759"/>
<keyword evidence="3" id="KW-1185">Reference proteome</keyword>
<dbReference type="InterPro" id="IPR001849">
    <property type="entry name" value="PH_domain"/>
</dbReference>
<dbReference type="VEuPathDB" id="CryptoDB:CMU_016220"/>
<dbReference type="Gene3D" id="2.30.29.30">
    <property type="entry name" value="Pleckstrin-homology domain (PH domain)/Phosphotyrosine-binding domain (PTB)"/>
    <property type="match status" value="1"/>
</dbReference>
<organism evidence="2 3">
    <name type="scientific">Cryptosporidium muris (strain RN66)</name>
    <dbReference type="NCBI Taxonomy" id="441375"/>
    <lineage>
        <taxon>Eukaryota</taxon>
        <taxon>Sar</taxon>
        <taxon>Alveolata</taxon>
        <taxon>Apicomplexa</taxon>
        <taxon>Conoidasida</taxon>
        <taxon>Coccidia</taxon>
        <taxon>Eucoccidiorida</taxon>
        <taxon>Eimeriorina</taxon>
        <taxon>Cryptosporidiidae</taxon>
        <taxon>Cryptosporidium</taxon>
    </lineage>
</organism>
<dbReference type="SMART" id="SM00233">
    <property type="entry name" value="PH"/>
    <property type="match status" value="1"/>
</dbReference>
<feature type="domain" description="PH" evidence="1">
    <location>
        <begin position="294"/>
        <end position="396"/>
    </location>
</feature>
<dbReference type="RefSeq" id="XP_002140222.1">
    <property type="nucleotide sequence ID" value="XM_002140186.1"/>
</dbReference>
<protein>
    <recommendedName>
        <fullName evidence="1">PH domain-containing protein</fullName>
    </recommendedName>
</protein>
<proteinExistence type="predicted"/>